<keyword evidence="1" id="KW-0479">Metal-binding</keyword>
<dbReference type="GO" id="GO:0006979">
    <property type="term" value="P:response to oxidative stress"/>
    <property type="evidence" value="ECO:0007669"/>
    <property type="project" value="InterPro"/>
</dbReference>
<feature type="chain" id="PRO_5019488500" evidence="2">
    <location>
        <begin position="19"/>
        <end position="180"/>
    </location>
</feature>
<dbReference type="InterPro" id="IPR019791">
    <property type="entry name" value="Haem_peroxidase_animal"/>
</dbReference>
<feature type="signal peptide" evidence="2">
    <location>
        <begin position="1"/>
        <end position="18"/>
    </location>
</feature>
<gene>
    <name evidence="3" type="ORF">chiPu_0004688</name>
</gene>
<keyword evidence="1" id="KW-0408">Iron</keyword>
<reference evidence="3 4" key="1">
    <citation type="journal article" date="2018" name="Nat. Ecol. Evol.">
        <title>Shark genomes provide insights into elasmobranch evolution and the origin of vertebrates.</title>
        <authorList>
            <person name="Hara Y"/>
            <person name="Yamaguchi K"/>
            <person name="Onimaru K"/>
            <person name="Kadota M"/>
            <person name="Koyanagi M"/>
            <person name="Keeley SD"/>
            <person name="Tatsumi K"/>
            <person name="Tanaka K"/>
            <person name="Motone F"/>
            <person name="Kageyama Y"/>
            <person name="Nozu R"/>
            <person name="Adachi N"/>
            <person name="Nishimura O"/>
            <person name="Nakagawa R"/>
            <person name="Tanegashima C"/>
            <person name="Kiyatake I"/>
            <person name="Matsumoto R"/>
            <person name="Murakumo K"/>
            <person name="Nishida K"/>
            <person name="Terakita A"/>
            <person name="Kuratani S"/>
            <person name="Sato K"/>
            <person name="Hyodo S Kuraku.S."/>
        </authorList>
    </citation>
    <scope>NUCLEOTIDE SEQUENCE [LARGE SCALE GENOMIC DNA]</scope>
</reference>
<dbReference type="AlphaFoldDB" id="A0A401S795"/>
<dbReference type="GO" id="GO:0046872">
    <property type="term" value="F:metal ion binding"/>
    <property type="evidence" value="ECO:0007669"/>
    <property type="project" value="UniProtKB-KW"/>
</dbReference>
<protein>
    <submittedName>
        <fullName evidence="3">Uncharacterized protein</fullName>
    </submittedName>
</protein>
<dbReference type="PROSITE" id="PS50292">
    <property type="entry name" value="PEROXIDASE_3"/>
    <property type="match status" value="1"/>
</dbReference>
<dbReference type="PANTHER" id="PTHR11475:SF63">
    <property type="entry name" value="EOSINOPHIL PEROXIDASE"/>
    <property type="match status" value="1"/>
</dbReference>
<dbReference type="OMA" id="PGNGECK"/>
<dbReference type="SUPFAM" id="SSF48113">
    <property type="entry name" value="Heme-dependent peroxidases"/>
    <property type="match status" value="1"/>
</dbReference>
<organism evidence="3 4">
    <name type="scientific">Chiloscyllium punctatum</name>
    <name type="common">Brownbanded bambooshark</name>
    <name type="synonym">Hemiscyllium punctatum</name>
    <dbReference type="NCBI Taxonomy" id="137246"/>
    <lineage>
        <taxon>Eukaryota</taxon>
        <taxon>Metazoa</taxon>
        <taxon>Chordata</taxon>
        <taxon>Craniata</taxon>
        <taxon>Vertebrata</taxon>
        <taxon>Chondrichthyes</taxon>
        <taxon>Elasmobranchii</taxon>
        <taxon>Galeomorphii</taxon>
        <taxon>Galeoidea</taxon>
        <taxon>Orectolobiformes</taxon>
        <taxon>Hemiscylliidae</taxon>
        <taxon>Chiloscyllium</taxon>
    </lineage>
</organism>
<dbReference type="EMBL" id="BEZZ01000116">
    <property type="protein sequence ID" value="GCC26273.1"/>
    <property type="molecule type" value="Genomic_DNA"/>
</dbReference>
<dbReference type="InterPro" id="IPR010255">
    <property type="entry name" value="Haem_peroxidase_sf"/>
</dbReference>
<dbReference type="GO" id="GO:0005615">
    <property type="term" value="C:extracellular space"/>
    <property type="evidence" value="ECO:0007669"/>
    <property type="project" value="TreeGrafter"/>
</dbReference>
<comment type="caution">
    <text evidence="3">The sequence shown here is derived from an EMBL/GenBank/DDBJ whole genome shotgun (WGS) entry which is preliminary data.</text>
</comment>
<dbReference type="STRING" id="137246.A0A401S795"/>
<dbReference type="OrthoDB" id="823504at2759"/>
<dbReference type="GO" id="GO:0004601">
    <property type="term" value="F:peroxidase activity"/>
    <property type="evidence" value="ECO:0007669"/>
    <property type="project" value="InterPro"/>
</dbReference>
<name>A0A401S795_CHIPU</name>
<evidence type="ECO:0000313" key="3">
    <source>
        <dbReference type="EMBL" id="GCC26273.1"/>
    </source>
</evidence>
<evidence type="ECO:0000313" key="4">
    <source>
        <dbReference type="Proteomes" id="UP000287033"/>
    </source>
</evidence>
<accession>A0A401S795</accession>
<keyword evidence="1" id="KW-0349">Heme</keyword>
<keyword evidence="2" id="KW-0732">Signal</keyword>
<proteinExistence type="predicted"/>
<dbReference type="Gene3D" id="1.10.640.10">
    <property type="entry name" value="Haem peroxidase domain superfamily, animal type"/>
    <property type="match status" value="1"/>
</dbReference>
<keyword evidence="4" id="KW-1185">Reference proteome</keyword>
<dbReference type="InterPro" id="IPR037120">
    <property type="entry name" value="Haem_peroxidase_sf_animal"/>
</dbReference>
<evidence type="ECO:0000256" key="2">
    <source>
        <dbReference type="SAM" id="SignalP"/>
    </source>
</evidence>
<sequence>MIILIFHVSLLVPEFVLPLLTTQIITYRDYLPKIIGPRAMRKYLPKYRSYNSSIDPSIKNAFATAAFRFGHGTIHAIVPRLNESYKEHHKFPNLLLRNSFFIPGKLIYQGGIDPFLRGLIKYPNKLMKQDIVLVSDLYDHLFENVSQVADDLASLNMQRGRDHGLPGNGECKVKYEVMQF</sequence>
<feature type="binding site" description="axial binding residue" evidence="1">
    <location>
        <position position="71"/>
    </location>
    <ligand>
        <name>heme b</name>
        <dbReference type="ChEBI" id="CHEBI:60344"/>
    </ligand>
    <ligandPart>
        <name>Fe</name>
        <dbReference type="ChEBI" id="CHEBI:18248"/>
    </ligandPart>
</feature>
<dbReference type="GO" id="GO:0020037">
    <property type="term" value="F:heme binding"/>
    <property type="evidence" value="ECO:0007669"/>
    <property type="project" value="InterPro"/>
</dbReference>
<dbReference type="PANTHER" id="PTHR11475">
    <property type="entry name" value="OXIDASE/PEROXIDASE"/>
    <property type="match status" value="1"/>
</dbReference>
<dbReference type="Pfam" id="PF03098">
    <property type="entry name" value="An_peroxidase"/>
    <property type="match status" value="1"/>
</dbReference>
<dbReference type="Proteomes" id="UP000287033">
    <property type="component" value="Unassembled WGS sequence"/>
</dbReference>
<evidence type="ECO:0000256" key="1">
    <source>
        <dbReference type="PIRSR" id="PIRSR619791-2"/>
    </source>
</evidence>